<dbReference type="RefSeq" id="WP_145149306.1">
    <property type="nucleotide sequence ID" value="NZ_VNIM01000018.1"/>
</dbReference>
<evidence type="ECO:0000313" key="2">
    <source>
        <dbReference type="Proteomes" id="UP000318681"/>
    </source>
</evidence>
<evidence type="ECO:0000313" key="1">
    <source>
        <dbReference type="EMBL" id="TVV75641.1"/>
    </source>
</evidence>
<dbReference type="InterPro" id="IPR021955">
    <property type="entry name" value="DUF3572"/>
</dbReference>
<protein>
    <submittedName>
        <fullName evidence="1">DUF3572 family protein</fullName>
    </submittedName>
</protein>
<sequence>MRTDKVSHDPTALALSALAWAVSDVERATRLLALTGLAPDDLRQRAADREVLAAVLGFLESHQPDLIACADALEVRPESLVTAREELER</sequence>
<keyword evidence="2" id="KW-1185">Reference proteome</keyword>
<organism evidence="1 2">
    <name type="scientific">Alterirhizorhabdus solaris</name>
    <dbReference type="NCBI Taxonomy" id="2529389"/>
    <lineage>
        <taxon>Bacteria</taxon>
        <taxon>Pseudomonadati</taxon>
        <taxon>Pseudomonadota</taxon>
        <taxon>Alphaproteobacteria</taxon>
        <taxon>Sphingomonadales</taxon>
        <taxon>Rhizorhabdaceae</taxon>
        <taxon>Alterirhizorhabdus</taxon>
    </lineage>
</organism>
<dbReference type="Pfam" id="PF12096">
    <property type="entry name" value="DUF3572"/>
    <property type="match status" value="1"/>
</dbReference>
<proteinExistence type="predicted"/>
<accession>A0A558R8B4</accession>
<dbReference type="Proteomes" id="UP000318681">
    <property type="component" value="Unassembled WGS sequence"/>
</dbReference>
<comment type="caution">
    <text evidence="1">The sequence shown here is derived from an EMBL/GenBank/DDBJ whole genome shotgun (WGS) entry which is preliminary data.</text>
</comment>
<reference evidence="1 2" key="1">
    <citation type="submission" date="2019-07" db="EMBL/GenBank/DDBJ databases">
        <title>Sphingomonas solaris sp. nov., isolated from a solar panel from Boston, Massachusetts.</title>
        <authorList>
            <person name="Tanner K."/>
            <person name="Pascual J."/>
            <person name="Mancuso C."/>
            <person name="Pereto J."/>
            <person name="Khalil A."/>
            <person name="Vilanova C."/>
        </authorList>
    </citation>
    <scope>NUCLEOTIDE SEQUENCE [LARGE SCALE GENOMIC DNA]</scope>
    <source>
        <strain evidence="1 2">R4DWN</strain>
    </source>
</reference>
<dbReference type="OrthoDB" id="7356934at2"/>
<dbReference type="AlphaFoldDB" id="A0A558R8B4"/>
<dbReference type="EMBL" id="VNIM01000018">
    <property type="protein sequence ID" value="TVV75641.1"/>
    <property type="molecule type" value="Genomic_DNA"/>
</dbReference>
<name>A0A558R8B4_9SPHN</name>
<gene>
    <name evidence="1" type="ORF">FOY91_06490</name>
</gene>